<name>A0A239N197_9ACTN</name>
<proteinExistence type="predicted"/>
<evidence type="ECO:0000313" key="2">
    <source>
        <dbReference type="Proteomes" id="UP000198280"/>
    </source>
</evidence>
<gene>
    <name evidence="1" type="ORF">SAMN05216252_12956</name>
</gene>
<protein>
    <submittedName>
        <fullName evidence="1">Uncharacterized protein</fullName>
    </submittedName>
</protein>
<dbReference type="AlphaFoldDB" id="A0A239N197"/>
<keyword evidence="2" id="KW-1185">Reference proteome</keyword>
<organism evidence="1 2">
    <name type="scientific">Actinacidiphila glaucinigra</name>
    <dbReference type="NCBI Taxonomy" id="235986"/>
    <lineage>
        <taxon>Bacteria</taxon>
        <taxon>Bacillati</taxon>
        <taxon>Actinomycetota</taxon>
        <taxon>Actinomycetes</taxon>
        <taxon>Kitasatosporales</taxon>
        <taxon>Streptomycetaceae</taxon>
        <taxon>Actinacidiphila</taxon>
    </lineage>
</organism>
<dbReference type="OrthoDB" id="282301at2"/>
<accession>A0A239N197</accession>
<reference evidence="1 2" key="1">
    <citation type="submission" date="2017-06" db="EMBL/GenBank/DDBJ databases">
        <authorList>
            <person name="Kim H.J."/>
            <person name="Triplett B.A."/>
        </authorList>
    </citation>
    <scope>NUCLEOTIDE SEQUENCE [LARGE SCALE GENOMIC DNA]</scope>
    <source>
        <strain evidence="1 2">CGMCC 4.1858</strain>
    </source>
</reference>
<dbReference type="EMBL" id="FZOF01000029">
    <property type="protein sequence ID" value="SNT47919.1"/>
    <property type="molecule type" value="Genomic_DNA"/>
</dbReference>
<sequence>MAVVVGDRSRFAAEVGEWDHGLRRVDLWAAGQWLTCDDNMAFVKQFRLAVLDTAMWLRSGQVSPPPFDGQSPAAAHRHLMLHAGDDDETEAEYELRSRFSTLHWGPTTDNVTAHLFRDGDRLAITLQFRREDHLRRHPEHAGEIFVAEIAAAELVGVLEDLVAVLDGRQNQPPATS</sequence>
<dbReference type="RefSeq" id="WP_089228233.1">
    <property type="nucleotide sequence ID" value="NZ_FZOF01000029.1"/>
</dbReference>
<evidence type="ECO:0000313" key="1">
    <source>
        <dbReference type="EMBL" id="SNT47919.1"/>
    </source>
</evidence>
<dbReference type="Proteomes" id="UP000198280">
    <property type="component" value="Unassembled WGS sequence"/>
</dbReference>